<keyword evidence="7" id="KW-0472">Membrane</keyword>
<dbReference type="EMBL" id="PDUG01000004">
    <property type="protein sequence ID" value="PIC35254.1"/>
    <property type="molecule type" value="Genomic_DNA"/>
</dbReference>
<keyword evidence="5" id="KW-0653">Protein transport</keyword>
<gene>
    <name evidence="10" type="primary">Cnig_chr_IV.g14672</name>
    <name evidence="10" type="ORF">B9Z55_014672</name>
</gene>
<sequence length="472" mass="53043">MIVQAIETYRTSMYDTLVLYLAVFPENEIVRKNPNADPRWESWPVLPPNSILSQWVISNVKKMLDLITKADVKSAVDLSAVWTKLMAMASSFGRMGIDFRPLIAGKLTKLVEQRFRQNVQDATNRLTGSSRDIVMIGIDPASLPQFESTPDAPPVAAAELSLWDEMTIYTNGVVDALNGLRFILTPVILSTVVVSLRDSIRSILTWLATSHSNSANFTRAVRIVCTSVAPFFEKCIAFFFPPATISKIFGSSISKHQYLQFIEFDMKQLAASCDGADKIEDIVKPLLQKKTLEEIGLESVLQTKPNEEETGPTKFFLEPTLEEEAEIHQKDQADQSIEKTENPQNSDVNANATAIQEEQNIPNEEVQMKPEETAPIDEPSTDEAEQTFEEPDNDSIKEDVLIPQTAPESHLETIREHPIVEKPSLNEEMRTESIQDDAFEKEEGWGWGEEETPLKEEEEEENIPKKKGGKDD</sequence>
<dbReference type="PANTHER" id="PTHR21311:SF0">
    <property type="entry name" value="CONSERVED OLIGOMERIC GOLGI COMPLEX SUBUNIT 8"/>
    <property type="match status" value="1"/>
</dbReference>
<evidence type="ECO:0000256" key="4">
    <source>
        <dbReference type="ARBA" id="ARBA00022448"/>
    </source>
</evidence>
<feature type="compositionally biased region" description="Acidic residues" evidence="9">
    <location>
        <begin position="448"/>
        <end position="461"/>
    </location>
</feature>
<comment type="similarity">
    <text evidence="2">Belongs to the COG8 family.</text>
</comment>
<keyword evidence="6" id="KW-0333">Golgi apparatus</keyword>
<dbReference type="OrthoDB" id="1661054at2759"/>
<dbReference type="GO" id="GO:0017119">
    <property type="term" value="C:Golgi transport complex"/>
    <property type="evidence" value="ECO:0007669"/>
    <property type="project" value="InterPro"/>
</dbReference>
<dbReference type="InterPro" id="IPR007255">
    <property type="entry name" value="COG8"/>
</dbReference>
<name>A0A2G5U6T9_9PELO</name>
<dbReference type="STRING" id="1611254.A0A2G5U6T9"/>
<feature type="compositionally biased region" description="Polar residues" evidence="9">
    <location>
        <begin position="342"/>
        <end position="362"/>
    </location>
</feature>
<reference evidence="11" key="1">
    <citation type="submission" date="2017-10" db="EMBL/GenBank/DDBJ databases">
        <title>Rapid genome shrinkage in a self-fertile nematode reveals novel sperm competition proteins.</title>
        <authorList>
            <person name="Yin D."/>
            <person name="Schwarz E.M."/>
            <person name="Thomas C.G."/>
            <person name="Felde R.L."/>
            <person name="Korf I.F."/>
            <person name="Cutter A.D."/>
            <person name="Schartner C.M."/>
            <person name="Ralston E.J."/>
            <person name="Meyer B.J."/>
            <person name="Haag E.S."/>
        </authorList>
    </citation>
    <scope>NUCLEOTIDE SEQUENCE [LARGE SCALE GENOMIC DNA]</scope>
    <source>
        <strain evidence="11">JU1422</strain>
    </source>
</reference>
<keyword evidence="11" id="KW-1185">Reference proteome</keyword>
<evidence type="ECO:0000256" key="7">
    <source>
        <dbReference type="ARBA" id="ARBA00023136"/>
    </source>
</evidence>
<dbReference type="AlphaFoldDB" id="A0A2G5U6T9"/>
<feature type="region of interest" description="Disordered" evidence="9">
    <location>
        <begin position="326"/>
        <end position="472"/>
    </location>
</feature>
<evidence type="ECO:0000313" key="11">
    <source>
        <dbReference type="Proteomes" id="UP000230233"/>
    </source>
</evidence>
<evidence type="ECO:0000256" key="1">
    <source>
        <dbReference type="ARBA" id="ARBA00004395"/>
    </source>
</evidence>
<feature type="compositionally biased region" description="Basic and acidic residues" evidence="9">
    <location>
        <begin position="326"/>
        <end position="341"/>
    </location>
</feature>
<evidence type="ECO:0000256" key="3">
    <source>
        <dbReference type="ARBA" id="ARBA00020983"/>
    </source>
</evidence>
<proteinExistence type="inferred from homology"/>
<protein>
    <recommendedName>
        <fullName evidence="3">Conserved oligomeric Golgi complex subunit 8</fullName>
    </recommendedName>
    <alternativeName>
        <fullName evidence="8">Component of oligomeric Golgi complex 8</fullName>
    </alternativeName>
</protein>
<evidence type="ECO:0000313" key="10">
    <source>
        <dbReference type="EMBL" id="PIC35254.1"/>
    </source>
</evidence>
<evidence type="ECO:0000256" key="5">
    <source>
        <dbReference type="ARBA" id="ARBA00022927"/>
    </source>
</evidence>
<dbReference type="PANTHER" id="PTHR21311">
    <property type="entry name" value="CONSERVED OLIGOMERIC GOLGI COMPLEX COMPONENT 8"/>
    <property type="match status" value="1"/>
</dbReference>
<dbReference type="Pfam" id="PF04124">
    <property type="entry name" value="Dor1"/>
    <property type="match status" value="1"/>
</dbReference>
<evidence type="ECO:0000256" key="2">
    <source>
        <dbReference type="ARBA" id="ARBA00006419"/>
    </source>
</evidence>
<feature type="compositionally biased region" description="Basic and acidic residues" evidence="9">
    <location>
        <begin position="409"/>
        <end position="433"/>
    </location>
</feature>
<dbReference type="Proteomes" id="UP000230233">
    <property type="component" value="Chromosome IV"/>
</dbReference>
<dbReference type="GO" id="GO:0015031">
    <property type="term" value="P:protein transport"/>
    <property type="evidence" value="ECO:0007669"/>
    <property type="project" value="UniProtKB-KW"/>
</dbReference>
<evidence type="ECO:0000256" key="8">
    <source>
        <dbReference type="ARBA" id="ARBA00031347"/>
    </source>
</evidence>
<comment type="subcellular location">
    <subcellularLocation>
        <location evidence="1">Golgi apparatus membrane</location>
        <topology evidence="1">Peripheral membrane protein</topology>
    </subcellularLocation>
</comment>
<feature type="compositionally biased region" description="Acidic residues" evidence="9">
    <location>
        <begin position="379"/>
        <end position="393"/>
    </location>
</feature>
<accession>A0A2G5U6T9</accession>
<dbReference type="GO" id="GO:0006891">
    <property type="term" value="P:intra-Golgi vesicle-mediated transport"/>
    <property type="evidence" value="ECO:0007669"/>
    <property type="project" value="TreeGrafter"/>
</dbReference>
<comment type="caution">
    <text evidence="10">The sequence shown here is derived from an EMBL/GenBank/DDBJ whole genome shotgun (WGS) entry which is preliminary data.</text>
</comment>
<keyword evidence="4" id="KW-0813">Transport</keyword>
<evidence type="ECO:0000256" key="9">
    <source>
        <dbReference type="SAM" id="MobiDB-lite"/>
    </source>
</evidence>
<organism evidence="10 11">
    <name type="scientific">Caenorhabditis nigoni</name>
    <dbReference type="NCBI Taxonomy" id="1611254"/>
    <lineage>
        <taxon>Eukaryota</taxon>
        <taxon>Metazoa</taxon>
        <taxon>Ecdysozoa</taxon>
        <taxon>Nematoda</taxon>
        <taxon>Chromadorea</taxon>
        <taxon>Rhabditida</taxon>
        <taxon>Rhabditina</taxon>
        <taxon>Rhabditomorpha</taxon>
        <taxon>Rhabditoidea</taxon>
        <taxon>Rhabditidae</taxon>
        <taxon>Peloderinae</taxon>
        <taxon>Caenorhabditis</taxon>
    </lineage>
</organism>
<dbReference type="GO" id="GO:0000139">
    <property type="term" value="C:Golgi membrane"/>
    <property type="evidence" value="ECO:0007669"/>
    <property type="project" value="UniProtKB-SubCell"/>
</dbReference>
<evidence type="ECO:0000256" key="6">
    <source>
        <dbReference type="ARBA" id="ARBA00023034"/>
    </source>
</evidence>